<dbReference type="InterPro" id="IPR018193">
    <property type="entry name" value="Glyc_kinase_flavodox-like_fold"/>
</dbReference>
<dbReference type="SUPFAM" id="SSF110738">
    <property type="entry name" value="Glycerate kinase I"/>
    <property type="match status" value="1"/>
</dbReference>
<keyword evidence="3 4" id="KW-0418">Kinase</keyword>
<dbReference type="EMBL" id="FNWV01000001">
    <property type="protein sequence ID" value="SEH42828.1"/>
    <property type="molecule type" value="Genomic_DNA"/>
</dbReference>
<accession>A0A1H6I2R6</accession>
<dbReference type="Proteomes" id="UP000183190">
    <property type="component" value="Unassembled WGS sequence"/>
</dbReference>
<dbReference type="NCBIfam" id="TIGR00045">
    <property type="entry name" value="glycerate kinase"/>
    <property type="match status" value="1"/>
</dbReference>
<protein>
    <submittedName>
        <fullName evidence="5">Glycerate kinase</fullName>
    </submittedName>
</protein>
<evidence type="ECO:0000256" key="3">
    <source>
        <dbReference type="ARBA" id="ARBA00022777"/>
    </source>
</evidence>
<dbReference type="InterPro" id="IPR004381">
    <property type="entry name" value="Glycerate_kinase"/>
</dbReference>
<sequence>MHNAVIAIDSFKGSLTSLEAGKAAAEGIHRIFPDADTVIVPVADGGEGTVDALVSGLNGKFIETDVCDPLGRRITAKYGILPDNTAVIEMAAASGLTLLSESERDPMYTTTYGTGEMILDAVRRGCRNFIIGIGGSATNDGGIGCLQALGFGMLDSNGQQVSYGANGLSQLARITDDNAVRELKECSFHVACDVTNPLCGTNGCSEVFAPQKGADKNSISLMDGYLSRYAELTKTYCPSASPYTAGAGAAGGLGFALMYYLNAELQSGVDLVIRETKLEDIIKGADIVITGEGCLDSQTAMGKAPIGIAKIAKKYGKPVIAFCGSVREGAELCNASGIDAYFPVLRGICTLEQAMRKETAYKNLAHTSEQVFRTIKLFS</sequence>
<keyword evidence="2 4" id="KW-0808">Transferase</keyword>
<comment type="similarity">
    <text evidence="1 4">Belongs to the glycerate kinase type-1 family.</text>
</comment>
<dbReference type="PANTHER" id="PTHR21599:SF0">
    <property type="entry name" value="GLYCERATE KINASE"/>
    <property type="match status" value="1"/>
</dbReference>
<dbReference type="Pfam" id="PF02595">
    <property type="entry name" value="Gly_kinase"/>
    <property type="match status" value="1"/>
</dbReference>
<dbReference type="Gene3D" id="3.90.1510.10">
    <property type="entry name" value="Glycerate kinase, domain 2"/>
    <property type="match status" value="1"/>
</dbReference>
<organism evidence="5 6">
    <name type="scientific">Ruminococcus flavefaciens</name>
    <dbReference type="NCBI Taxonomy" id="1265"/>
    <lineage>
        <taxon>Bacteria</taxon>
        <taxon>Bacillati</taxon>
        <taxon>Bacillota</taxon>
        <taxon>Clostridia</taxon>
        <taxon>Eubacteriales</taxon>
        <taxon>Oscillospiraceae</taxon>
        <taxon>Ruminococcus</taxon>
    </lineage>
</organism>
<dbReference type="RefSeq" id="WP_074714430.1">
    <property type="nucleotide sequence ID" value="NZ_FNWV01000001.1"/>
</dbReference>
<dbReference type="AlphaFoldDB" id="A0A1H6I2R6"/>
<evidence type="ECO:0000256" key="2">
    <source>
        <dbReference type="ARBA" id="ARBA00022679"/>
    </source>
</evidence>
<evidence type="ECO:0000256" key="1">
    <source>
        <dbReference type="ARBA" id="ARBA00006284"/>
    </source>
</evidence>
<dbReference type="GO" id="GO:0031388">
    <property type="term" value="P:organic acid phosphorylation"/>
    <property type="evidence" value="ECO:0007669"/>
    <property type="project" value="UniProtKB-UniRule"/>
</dbReference>
<dbReference type="OrthoDB" id="9774290at2"/>
<name>A0A1H6I2R6_RUMFL</name>
<evidence type="ECO:0000313" key="5">
    <source>
        <dbReference type="EMBL" id="SEH42828.1"/>
    </source>
</evidence>
<dbReference type="InterPro" id="IPR036129">
    <property type="entry name" value="Glycerate_kinase_sf"/>
</dbReference>
<dbReference type="PIRSF" id="PIRSF006078">
    <property type="entry name" value="GlxK"/>
    <property type="match status" value="1"/>
</dbReference>
<evidence type="ECO:0000256" key="4">
    <source>
        <dbReference type="PIRNR" id="PIRNR006078"/>
    </source>
</evidence>
<dbReference type="PANTHER" id="PTHR21599">
    <property type="entry name" value="GLYCERATE KINASE"/>
    <property type="match status" value="1"/>
</dbReference>
<gene>
    <name evidence="5" type="ORF">SAMN02910265_00637</name>
</gene>
<dbReference type="InterPro" id="IPR018197">
    <property type="entry name" value="Glycerate_kinase_RE-like"/>
</dbReference>
<reference evidence="5 6" key="1">
    <citation type="submission" date="2016-10" db="EMBL/GenBank/DDBJ databases">
        <authorList>
            <person name="de Groot N.N."/>
        </authorList>
    </citation>
    <scope>NUCLEOTIDE SEQUENCE [LARGE SCALE GENOMIC DNA]</scope>
    <source>
        <strain evidence="5 6">YAD2003</strain>
    </source>
</reference>
<dbReference type="Gene3D" id="3.40.50.10350">
    <property type="entry name" value="Glycerate kinase, domain 1"/>
    <property type="match status" value="1"/>
</dbReference>
<dbReference type="GO" id="GO:0008887">
    <property type="term" value="F:glycerate kinase activity"/>
    <property type="evidence" value="ECO:0007669"/>
    <property type="project" value="UniProtKB-UniRule"/>
</dbReference>
<proteinExistence type="inferred from homology"/>
<evidence type="ECO:0000313" key="6">
    <source>
        <dbReference type="Proteomes" id="UP000183190"/>
    </source>
</evidence>